<dbReference type="PIRSF" id="PIRSF012535">
    <property type="entry name" value="UCP012535"/>
    <property type="match status" value="1"/>
</dbReference>
<evidence type="ECO:0000313" key="5">
    <source>
        <dbReference type="EMBL" id="SFG79595.1"/>
    </source>
</evidence>
<dbReference type="RefSeq" id="WP_092791970.1">
    <property type="nucleotide sequence ID" value="NZ_FOPC01000008.1"/>
</dbReference>
<dbReference type="AlphaFoldDB" id="A0A1I2UQX5"/>
<feature type="domain" description="Bacillithiol biosynthesis BshC C-terminal coiled-coil" evidence="4">
    <location>
        <begin position="364"/>
        <end position="518"/>
    </location>
</feature>
<proteinExistence type="inferred from homology"/>
<dbReference type="OrthoDB" id="9765151at2"/>
<dbReference type="InterPro" id="IPR055399">
    <property type="entry name" value="CC_BshC"/>
</dbReference>
<evidence type="ECO:0000256" key="1">
    <source>
        <dbReference type="ARBA" id="ARBA00022598"/>
    </source>
</evidence>
<sequence length="519" mass="60750">MKKHLIDLEKTGQFSSFFLDYIQGKEELRPFYRHLPKLGSFRDAIKDKKFTVEKRKVLCRSLENQYEGISLFEEEKKQLNRLASENTFTVTTGHQLNLFTGPLYFIYKIVSTINLAEKLNKEYPDYHFVPMYWMASEDHDFDEINYFKLDGKKYSWQSDQTGAVGDFKLDATFKEFLKSVSFAPEVFKTAYSSSKTLKEAVRKYVHDLFGEKGLLIIDGHDVVLKAEFKEVMLEDMLNHGPHKAATLKTESLESLGYGGQIFPREINFFYLKEGLRERIEQKKDKYYVLNSDLTFSEEELKQEIENHPERFSPNVVLRPLYQEMILPNLAYLGGPAEVVYWLQLRGVFELFDEAFPILLPRNFALILGEDVQRKIQQLEWTAEDLFGDLDRWRRDFVCKHAQEDLEMTVEREAIESLFDARGESAALLEKSLKDSFEAAKVRAFKILDHMGHKIRKAEERKQKVMLDRSVAVEEYIKPGGSPQERVVNMMQFYLADEELIEKLFANFDPLDFRMAVLEC</sequence>
<keyword evidence="6" id="KW-1185">Reference proteome</keyword>
<gene>
    <name evidence="2" type="primary">bshC</name>
    <name evidence="5" type="ORF">SAMN04487988_10887</name>
</gene>
<dbReference type="HAMAP" id="MF_01867">
    <property type="entry name" value="BshC"/>
    <property type="match status" value="1"/>
</dbReference>
<evidence type="ECO:0000256" key="2">
    <source>
        <dbReference type="HAMAP-Rule" id="MF_01867"/>
    </source>
</evidence>
<dbReference type="Pfam" id="PF24850">
    <property type="entry name" value="CC_BshC"/>
    <property type="match status" value="1"/>
</dbReference>
<organism evidence="5 6">
    <name type="scientific">Algoriphagus hitonicola</name>
    <dbReference type="NCBI Taxonomy" id="435880"/>
    <lineage>
        <taxon>Bacteria</taxon>
        <taxon>Pseudomonadati</taxon>
        <taxon>Bacteroidota</taxon>
        <taxon>Cytophagia</taxon>
        <taxon>Cytophagales</taxon>
        <taxon>Cyclobacteriaceae</taxon>
        <taxon>Algoriphagus</taxon>
    </lineage>
</organism>
<evidence type="ECO:0000313" key="6">
    <source>
        <dbReference type="Proteomes" id="UP000199642"/>
    </source>
</evidence>
<dbReference type="EMBL" id="FOPC01000008">
    <property type="protein sequence ID" value="SFG79595.1"/>
    <property type="molecule type" value="Genomic_DNA"/>
</dbReference>
<protein>
    <recommendedName>
        <fullName evidence="2">Putative cysteine ligase BshC</fullName>
        <ecNumber evidence="2">6.-.-.-</ecNumber>
    </recommendedName>
</protein>
<keyword evidence="1 2" id="KW-0436">Ligase</keyword>
<dbReference type="InterPro" id="IPR055398">
    <property type="entry name" value="Rossmann-like_BshC"/>
</dbReference>
<accession>A0A1I2UQX5</accession>
<dbReference type="NCBIfam" id="TIGR03998">
    <property type="entry name" value="thiol_BshC"/>
    <property type="match status" value="1"/>
</dbReference>
<reference evidence="6" key="1">
    <citation type="submission" date="2016-10" db="EMBL/GenBank/DDBJ databases">
        <authorList>
            <person name="Varghese N."/>
            <person name="Submissions S."/>
        </authorList>
    </citation>
    <scope>NUCLEOTIDE SEQUENCE [LARGE SCALE GENOMIC DNA]</scope>
    <source>
        <strain evidence="6">DSM 19315</strain>
    </source>
</reference>
<comment type="similarity">
    <text evidence="2">Belongs to the BshC family.</text>
</comment>
<dbReference type="EC" id="6.-.-.-" evidence="2"/>
<dbReference type="InterPro" id="IPR011199">
    <property type="entry name" value="Bacillithiol_biosynth_BshC"/>
</dbReference>
<dbReference type="GO" id="GO:0016874">
    <property type="term" value="F:ligase activity"/>
    <property type="evidence" value="ECO:0007669"/>
    <property type="project" value="UniProtKB-UniRule"/>
</dbReference>
<evidence type="ECO:0000259" key="4">
    <source>
        <dbReference type="Pfam" id="PF24850"/>
    </source>
</evidence>
<dbReference type="Proteomes" id="UP000199642">
    <property type="component" value="Unassembled WGS sequence"/>
</dbReference>
<name>A0A1I2UQX5_9BACT</name>
<dbReference type="Pfam" id="PF10079">
    <property type="entry name" value="Rossmann-like_BshC"/>
    <property type="match status" value="1"/>
</dbReference>
<dbReference type="STRING" id="435880.SAMN04487988_10887"/>
<feature type="domain" description="Bacillithiol biosynthesis BshC N-terminal Rossmann-like" evidence="3">
    <location>
        <begin position="1"/>
        <end position="362"/>
    </location>
</feature>
<evidence type="ECO:0000259" key="3">
    <source>
        <dbReference type="Pfam" id="PF10079"/>
    </source>
</evidence>